<dbReference type="AlphaFoldDB" id="A0AAW8F235"/>
<dbReference type="Proteomes" id="UP001244427">
    <property type="component" value="Unassembled WGS sequence"/>
</dbReference>
<proteinExistence type="predicted"/>
<protein>
    <recommendedName>
        <fullName evidence="1">DUF1023 domain-containing protein</fullName>
    </recommendedName>
</protein>
<dbReference type="Pfam" id="PF06259">
    <property type="entry name" value="Abhydrolase_8"/>
    <property type="match status" value="1"/>
</dbReference>
<dbReference type="InterPro" id="IPR010427">
    <property type="entry name" value="DUF1023"/>
</dbReference>
<evidence type="ECO:0000313" key="3">
    <source>
        <dbReference type="Proteomes" id="UP001244427"/>
    </source>
</evidence>
<accession>A0AAW8F235</accession>
<keyword evidence="3" id="KW-1185">Reference proteome</keyword>
<dbReference type="RefSeq" id="WP_307299071.1">
    <property type="nucleotide sequence ID" value="NZ_JAUSXV010000001.1"/>
</dbReference>
<sequence>MTRGDFVSFTLAAVPSSTSMDALGRDAATLGQTVDDTFDAVVTQWKLLDDAFVLMPAAPVSVMLVVPQTPIADFSDAMSQAKTVLSDASYHEFEPLERTRADLLGRIDNLNLRHANHQATLDAEISTFRADPDNDPAITGRNHPDTDAYRTAKVNLSLLDDEAVTLANDVDRFHRDLDDAEAALASRLRAIIGGDTVTRSDGSEVHASQQFWGITPPGRSQGFDSGREPVSLEDYFAQAVTSSVDTRIRWLADAAPKKVQAWLDDHPEFMETVGFVPPAAAAALFASLKARSTQDTSGAWTTGPLGTLWANAPGAIGNLNGLTVAERSPFSDQELQRLLADPDLTGDQRSKLELLEEKAAAADVALLSVFLDTDGDPRASLVWGDPDTADQVITITHGIATDLGQLDDWGTIGDKLSAAIEKQTSIREWDSSTAIVLFMEWDSGDMVTVQGQDRPQDGAAREVAFLEGLRFVNPSAWQEGWAHSLGTTATADAVLQSPGLFDHVTLFGSAGLTPDAATNLDDQITGGDLTVSSTSADLDWIAMWGRVPGVSEHAVNPADLPGVDVFGSDGGPVDGYLGPGGGTGRPTQGHNEGASTNLLYRVHRINPLFGGLLTMPGDSVGYLDPRSQSFKQAVADFMTRIEEHG</sequence>
<name>A0AAW8F235_9MICO</name>
<feature type="domain" description="DUF1023" evidence="1">
    <location>
        <begin position="375"/>
        <end position="522"/>
    </location>
</feature>
<dbReference type="EMBL" id="JAUSXV010000001">
    <property type="protein sequence ID" value="MDQ0649608.1"/>
    <property type="molecule type" value="Genomic_DNA"/>
</dbReference>
<evidence type="ECO:0000259" key="1">
    <source>
        <dbReference type="Pfam" id="PF06259"/>
    </source>
</evidence>
<organism evidence="2 3">
    <name type="scientific">Microbacterium natoriense</name>
    <dbReference type="NCBI Taxonomy" id="284570"/>
    <lineage>
        <taxon>Bacteria</taxon>
        <taxon>Bacillati</taxon>
        <taxon>Actinomycetota</taxon>
        <taxon>Actinomycetes</taxon>
        <taxon>Micrococcales</taxon>
        <taxon>Microbacteriaceae</taxon>
        <taxon>Microbacterium</taxon>
    </lineage>
</organism>
<gene>
    <name evidence="2" type="ORF">QFZ53_003804</name>
</gene>
<comment type="caution">
    <text evidence="2">The sequence shown here is derived from an EMBL/GenBank/DDBJ whole genome shotgun (WGS) entry which is preliminary data.</text>
</comment>
<evidence type="ECO:0000313" key="2">
    <source>
        <dbReference type="EMBL" id="MDQ0649608.1"/>
    </source>
</evidence>
<reference evidence="2 3" key="1">
    <citation type="submission" date="2023-07" db="EMBL/GenBank/DDBJ databases">
        <title>Comparative genomics of wheat-associated soil bacteria to identify genetic determinants of phenazine resistance.</title>
        <authorList>
            <person name="Mouncey N."/>
        </authorList>
    </citation>
    <scope>NUCLEOTIDE SEQUENCE [LARGE SCALE GENOMIC DNA]</scope>
    <source>
        <strain evidence="2 3">W4I9-1</strain>
    </source>
</reference>